<feature type="signal peptide" evidence="2">
    <location>
        <begin position="1"/>
        <end position="22"/>
    </location>
</feature>
<feature type="chain" id="PRO_5047164776" evidence="2">
    <location>
        <begin position="23"/>
        <end position="126"/>
    </location>
</feature>
<proteinExistence type="predicted"/>
<reference evidence="3" key="1">
    <citation type="journal article" date="2021" name="Front. Microbiol.">
        <title>Comprehensive Comparative Genomics and Phenotyping of Methylobacterium Species.</title>
        <authorList>
            <person name="Alessa O."/>
            <person name="Ogura Y."/>
            <person name="Fujitani Y."/>
            <person name="Takami H."/>
            <person name="Hayashi T."/>
            <person name="Sahin N."/>
            <person name="Tani A."/>
        </authorList>
    </citation>
    <scope>NUCLEOTIDE SEQUENCE</scope>
    <source>
        <strain evidence="3">DSM 19015</strain>
    </source>
</reference>
<dbReference type="RefSeq" id="WP_238246485.1">
    <property type="nucleotide sequence ID" value="NZ_BPQP01000089.1"/>
</dbReference>
<evidence type="ECO:0000256" key="1">
    <source>
        <dbReference type="SAM" id="MobiDB-lite"/>
    </source>
</evidence>
<feature type="region of interest" description="Disordered" evidence="1">
    <location>
        <begin position="76"/>
        <end position="126"/>
    </location>
</feature>
<dbReference type="EMBL" id="BPQP01000089">
    <property type="protein sequence ID" value="GJD97421.1"/>
    <property type="molecule type" value="Genomic_DNA"/>
</dbReference>
<evidence type="ECO:0000313" key="3">
    <source>
        <dbReference type="EMBL" id="GJD97421.1"/>
    </source>
</evidence>
<protein>
    <submittedName>
        <fullName evidence="3">Uncharacterized protein</fullName>
    </submittedName>
</protein>
<sequence length="126" mass="13466">MPRLRTLLIGSALLILPSLAGAQGTPRSASECERLKNDLAYNQCLAMFGPSARGMVGDGNSVAAGTAAVAAIPPSSATGIPVTEEPVLDTGRQRGRRGRYTRGGRQTASFDVGSERRSSRRYRRRY</sequence>
<gene>
    <name evidence="3" type="ORF">OCOJLMKI_4651</name>
</gene>
<evidence type="ECO:0000313" key="4">
    <source>
        <dbReference type="Proteomes" id="UP001055125"/>
    </source>
</evidence>
<comment type="caution">
    <text evidence="3">The sequence shown here is derived from an EMBL/GenBank/DDBJ whole genome shotgun (WGS) entry which is preliminary data.</text>
</comment>
<name>A0ABQ4S303_9HYPH</name>
<organism evidence="3 4">
    <name type="scientific">Methylobacterium iners</name>
    <dbReference type="NCBI Taxonomy" id="418707"/>
    <lineage>
        <taxon>Bacteria</taxon>
        <taxon>Pseudomonadati</taxon>
        <taxon>Pseudomonadota</taxon>
        <taxon>Alphaproteobacteria</taxon>
        <taxon>Hyphomicrobiales</taxon>
        <taxon>Methylobacteriaceae</taxon>
        <taxon>Methylobacterium</taxon>
    </lineage>
</organism>
<evidence type="ECO:0000256" key="2">
    <source>
        <dbReference type="SAM" id="SignalP"/>
    </source>
</evidence>
<keyword evidence="4" id="KW-1185">Reference proteome</keyword>
<feature type="compositionally biased region" description="Basic residues" evidence="1">
    <location>
        <begin position="93"/>
        <end position="102"/>
    </location>
</feature>
<keyword evidence="2" id="KW-0732">Signal</keyword>
<reference evidence="3" key="2">
    <citation type="submission" date="2021-08" db="EMBL/GenBank/DDBJ databases">
        <authorList>
            <person name="Tani A."/>
            <person name="Ola A."/>
            <person name="Ogura Y."/>
            <person name="Katsura K."/>
            <person name="Hayashi T."/>
        </authorList>
    </citation>
    <scope>NUCLEOTIDE SEQUENCE</scope>
    <source>
        <strain evidence="3">DSM 19015</strain>
    </source>
</reference>
<accession>A0ABQ4S303</accession>
<dbReference type="Proteomes" id="UP001055125">
    <property type="component" value="Unassembled WGS sequence"/>
</dbReference>